<evidence type="ECO:0000256" key="1">
    <source>
        <dbReference type="ARBA" id="ARBA00004477"/>
    </source>
</evidence>
<dbReference type="EMBL" id="CAMPGE010004371">
    <property type="protein sequence ID" value="CAI2363217.1"/>
    <property type="molecule type" value="Genomic_DNA"/>
</dbReference>
<dbReference type="Proteomes" id="UP001295684">
    <property type="component" value="Unassembled WGS sequence"/>
</dbReference>
<evidence type="ECO:0000256" key="5">
    <source>
        <dbReference type="ARBA" id="ARBA00022824"/>
    </source>
</evidence>
<evidence type="ECO:0000256" key="2">
    <source>
        <dbReference type="ARBA" id="ARBA00022676"/>
    </source>
</evidence>
<feature type="transmembrane region" description="Helical" evidence="8">
    <location>
        <begin position="14"/>
        <end position="34"/>
    </location>
</feature>
<sequence>MFGQKGWFNPENQIFWIILFAFKVLLALNTRPVYQNDEFTQSTHVAYDIVYGSGHQTWEWMEEFSLRPVFYPMLFAFQYKLLNIFYLDFAVFIIYLPHFLHVVLWQISDLYLYYVVKEESKVHEDRRSLNKNGGYAKLTLLILMNCFLTNVFMPRTSTNAFEGLLLPIGLYYWRKVESDNTLIDLNAIRLTVAVVIAFIIRPTSVLAWLVPMGWKVFAHKTFLKFFICGIIIAVPMMIGSVILDSLYYGKFTSTHYNFIDFNVLQGGSGDYFGKRPIWEYMIYMILIMGPMIIFVFIGLRNELIAHITMKRFPLLFSVFCSYVGFMSLISHKEVRFLVPMCSLLSYLAASGLKKYLTYGKYVIIIYIGYSTILLLGQGFTKSFAYLGNDYINSYNYESAYWCDNEGSSFLLDLNPGMHNENNPKILANDRIYPFALQYHDEPYLASHDKYTICFDAVLDWQKQVNDLRVKARAQVRDTSNNTKSFSNKLCENSLKDYPMPEYFVLRYYIPSNLMLRKIEQWMENPFLIEEFYEERQDSDTSEPIPKKERKNLLPYKKVYTTFRKAWATRCRPHIKGGPCLEYLYVYKRQDEGCHE</sequence>
<evidence type="ECO:0000256" key="3">
    <source>
        <dbReference type="ARBA" id="ARBA00022679"/>
    </source>
</evidence>
<reference evidence="9" key="1">
    <citation type="submission" date="2023-07" db="EMBL/GenBank/DDBJ databases">
        <authorList>
            <consortium name="AG Swart"/>
            <person name="Singh M."/>
            <person name="Singh A."/>
            <person name="Seah K."/>
            <person name="Emmerich C."/>
        </authorList>
    </citation>
    <scope>NUCLEOTIDE SEQUENCE</scope>
    <source>
        <strain evidence="9">DP1</strain>
    </source>
</reference>
<feature type="transmembrane region" description="Helical" evidence="8">
    <location>
        <begin position="222"/>
        <end position="243"/>
    </location>
</feature>
<feature type="transmembrane region" description="Helical" evidence="8">
    <location>
        <begin position="336"/>
        <end position="352"/>
    </location>
</feature>
<feature type="transmembrane region" description="Helical" evidence="8">
    <location>
        <begin position="92"/>
        <end position="114"/>
    </location>
</feature>
<dbReference type="AlphaFoldDB" id="A0AAD1U9L9"/>
<feature type="transmembrane region" description="Helical" evidence="8">
    <location>
        <begin position="311"/>
        <end position="330"/>
    </location>
</feature>
<protein>
    <recommendedName>
        <fullName evidence="8">Mannosyltransferase</fullName>
        <ecNumber evidence="8">2.4.1.-</ecNumber>
    </recommendedName>
</protein>
<organism evidence="9 10">
    <name type="scientific">Euplotes crassus</name>
    <dbReference type="NCBI Taxonomy" id="5936"/>
    <lineage>
        <taxon>Eukaryota</taxon>
        <taxon>Sar</taxon>
        <taxon>Alveolata</taxon>
        <taxon>Ciliophora</taxon>
        <taxon>Intramacronucleata</taxon>
        <taxon>Spirotrichea</taxon>
        <taxon>Hypotrichia</taxon>
        <taxon>Euplotida</taxon>
        <taxon>Euplotidae</taxon>
        <taxon>Moneuplotes</taxon>
    </lineage>
</organism>
<keyword evidence="6 8" id="KW-1133">Transmembrane helix</keyword>
<keyword evidence="7 8" id="KW-0472">Membrane</keyword>
<name>A0AAD1U9L9_EUPCR</name>
<keyword evidence="4 8" id="KW-0812">Transmembrane</keyword>
<evidence type="ECO:0000256" key="7">
    <source>
        <dbReference type="ARBA" id="ARBA00023136"/>
    </source>
</evidence>
<keyword evidence="3" id="KW-0808">Transferase</keyword>
<dbReference type="InterPro" id="IPR005599">
    <property type="entry name" value="GPI_mannosylTrfase"/>
</dbReference>
<dbReference type="Pfam" id="PF03901">
    <property type="entry name" value="Glyco_transf_22"/>
    <property type="match status" value="1"/>
</dbReference>
<proteinExistence type="inferred from homology"/>
<evidence type="ECO:0000256" key="6">
    <source>
        <dbReference type="ARBA" id="ARBA00022989"/>
    </source>
</evidence>
<dbReference type="PANTHER" id="PTHR22760">
    <property type="entry name" value="GLYCOSYLTRANSFERASE"/>
    <property type="match status" value="1"/>
</dbReference>
<comment type="similarity">
    <text evidence="8">Belongs to the glycosyltransferase 22 family.</text>
</comment>
<keyword evidence="10" id="KW-1185">Reference proteome</keyword>
<dbReference type="GO" id="GO:0005789">
    <property type="term" value="C:endoplasmic reticulum membrane"/>
    <property type="evidence" value="ECO:0007669"/>
    <property type="project" value="UniProtKB-SubCell"/>
</dbReference>
<keyword evidence="5 8" id="KW-0256">Endoplasmic reticulum</keyword>
<evidence type="ECO:0000313" key="10">
    <source>
        <dbReference type="Proteomes" id="UP001295684"/>
    </source>
</evidence>
<dbReference type="EC" id="2.4.1.-" evidence="8"/>
<feature type="transmembrane region" description="Helical" evidence="8">
    <location>
        <begin position="361"/>
        <end position="379"/>
    </location>
</feature>
<comment type="caution">
    <text evidence="9">The sequence shown here is derived from an EMBL/GenBank/DDBJ whole genome shotgun (WGS) entry which is preliminary data.</text>
</comment>
<gene>
    <name evidence="9" type="ORF">ECRASSUSDP1_LOCUS4547</name>
</gene>
<dbReference type="GO" id="GO:0000030">
    <property type="term" value="F:mannosyltransferase activity"/>
    <property type="evidence" value="ECO:0007669"/>
    <property type="project" value="TreeGrafter"/>
</dbReference>
<keyword evidence="2 8" id="KW-0328">Glycosyltransferase</keyword>
<evidence type="ECO:0000256" key="4">
    <source>
        <dbReference type="ARBA" id="ARBA00022692"/>
    </source>
</evidence>
<evidence type="ECO:0000313" key="9">
    <source>
        <dbReference type="EMBL" id="CAI2363217.1"/>
    </source>
</evidence>
<evidence type="ECO:0000256" key="8">
    <source>
        <dbReference type="RuleBase" id="RU363075"/>
    </source>
</evidence>
<accession>A0AAD1U9L9</accession>
<comment type="subcellular location">
    <subcellularLocation>
        <location evidence="1 8">Endoplasmic reticulum membrane</location>
        <topology evidence="1 8">Multi-pass membrane protein</topology>
    </subcellularLocation>
</comment>
<feature type="transmembrane region" description="Helical" evidence="8">
    <location>
        <begin position="280"/>
        <end position="299"/>
    </location>
</feature>
<feature type="transmembrane region" description="Helical" evidence="8">
    <location>
        <begin position="187"/>
        <end position="210"/>
    </location>
</feature>